<evidence type="ECO:0000313" key="3">
    <source>
        <dbReference type="Proteomes" id="UP001176059"/>
    </source>
</evidence>
<keyword evidence="1" id="KW-1133">Transmembrane helix</keyword>
<protein>
    <submittedName>
        <fullName evidence="2">Uncharacterized protein</fullName>
    </submittedName>
</protein>
<feature type="transmembrane region" description="Helical" evidence="1">
    <location>
        <begin position="82"/>
        <end position="100"/>
    </location>
</feature>
<reference evidence="2" key="1">
    <citation type="submission" date="2022-08" db="EMBL/GenBank/DDBJ databases">
        <authorList>
            <consortium name="DOE Joint Genome Institute"/>
            <person name="Min B."/>
            <person name="Sierra-Patev S."/>
            <person name="Naranjo-Ortiz M."/>
            <person name="Looney B."/>
            <person name="Konkel Z."/>
            <person name="Slot J.C."/>
            <person name="Sakamoto Y."/>
            <person name="Steenwyk J.L."/>
            <person name="Rokas A."/>
            <person name="Carro J."/>
            <person name="Camarero S."/>
            <person name="Ferreira P."/>
            <person name="Molpeceres G."/>
            <person name="Ruiz-duenas F.J."/>
            <person name="Serrano A."/>
            <person name="Henrissat B."/>
            <person name="Drula E."/>
            <person name="Hughes K.W."/>
            <person name="Mata J.L."/>
            <person name="Ishikawa N.K."/>
            <person name="Vargas-Isla R."/>
            <person name="Ushijima S."/>
            <person name="Smith C.A."/>
            <person name="Ahrendt S."/>
            <person name="Andreopoulos W."/>
            <person name="He G."/>
            <person name="LaButti K."/>
            <person name="Lipzen A."/>
            <person name="Ng V."/>
            <person name="Riley R."/>
            <person name="Sandor L."/>
            <person name="Barry K."/>
            <person name="Martinez A.T."/>
            <person name="Xiao Y."/>
            <person name="Gibbons J.G."/>
            <person name="Terashima K."/>
            <person name="Hibbett D.S."/>
            <person name="Grigoriev I.V."/>
        </authorList>
    </citation>
    <scope>NUCLEOTIDE SEQUENCE</scope>
    <source>
        <strain evidence="2">ET3784</strain>
    </source>
</reference>
<proteinExistence type="predicted"/>
<gene>
    <name evidence="2" type="ORF">DFJ43DRAFT_376598</name>
</gene>
<keyword evidence="1" id="KW-0812">Transmembrane</keyword>
<name>A0AA38N0M5_9AGAR</name>
<dbReference type="Proteomes" id="UP001176059">
    <property type="component" value="Unassembled WGS sequence"/>
</dbReference>
<evidence type="ECO:0000256" key="1">
    <source>
        <dbReference type="SAM" id="Phobius"/>
    </source>
</evidence>
<dbReference type="EMBL" id="JANVFO010000029">
    <property type="protein sequence ID" value="KAJ3731658.1"/>
    <property type="molecule type" value="Genomic_DNA"/>
</dbReference>
<reference evidence="2" key="2">
    <citation type="journal article" date="2023" name="Proc. Natl. Acad. Sci. U.S.A.">
        <title>A global phylogenomic analysis of the shiitake genus Lentinula.</title>
        <authorList>
            <person name="Sierra-Patev S."/>
            <person name="Min B."/>
            <person name="Naranjo-Ortiz M."/>
            <person name="Looney B."/>
            <person name="Konkel Z."/>
            <person name="Slot J.C."/>
            <person name="Sakamoto Y."/>
            <person name="Steenwyk J.L."/>
            <person name="Rokas A."/>
            <person name="Carro J."/>
            <person name="Camarero S."/>
            <person name="Ferreira P."/>
            <person name="Molpeceres G."/>
            <person name="Ruiz-Duenas F.J."/>
            <person name="Serrano A."/>
            <person name="Henrissat B."/>
            <person name="Drula E."/>
            <person name="Hughes K.W."/>
            <person name="Mata J.L."/>
            <person name="Ishikawa N.K."/>
            <person name="Vargas-Isla R."/>
            <person name="Ushijima S."/>
            <person name="Smith C.A."/>
            <person name="Donoghue J."/>
            <person name="Ahrendt S."/>
            <person name="Andreopoulos W."/>
            <person name="He G."/>
            <person name="LaButti K."/>
            <person name="Lipzen A."/>
            <person name="Ng V."/>
            <person name="Riley R."/>
            <person name="Sandor L."/>
            <person name="Barry K."/>
            <person name="Martinez A.T."/>
            <person name="Xiao Y."/>
            <person name="Gibbons J.G."/>
            <person name="Terashima K."/>
            <person name="Grigoriev I.V."/>
            <person name="Hibbett D."/>
        </authorList>
    </citation>
    <scope>NUCLEOTIDE SEQUENCE</scope>
    <source>
        <strain evidence="2">ET3784</strain>
    </source>
</reference>
<comment type="caution">
    <text evidence="2">The sequence shown here is derived from an EMBL/GenBank/DDBJ whole genome shotgun (WGS) entry which is preliminary data.</text>
</comment>
<keyword evidence="1" id="KW-0472">Membrane</keyword>
<organism evidence="2 3">
    <name type="scientific">Lentinula guzmanii</name>
    <dbReference type="NCBI Taxonomy" id="2804957"/>
    <lineage>
        <taxon>Eukaryota</taxon>
        <taxon>Fungi</taxon>
        <taxon>Dikarya</taxon>
        <taxon>Basidiomycota</taxon>
        <taxon>Agaricomycotina</taxon>
        <taxon>Agaricomycetes</taxon>
        <taxon>Agaricomycetidae</taxon>
        <taxon>Agaricales</taxon>
        <taxon>Marasmiineae</taxon>
        <taxon>Omphalotaceae</taxon>
        <taxon>Lentinula</taxon>
    </lineage>
</organism>
<sequence length="197" mass="22384">MVSLIPIQALVLLMDSKMNDSLEIIVDCVLDPSDTLRFHSSLAVEPAFWPFGLTCSTKLLGSRAFLQLEGYELDQRNELVRWWVHVMFCVTCVGVGIIGVHRFLDIHRGRSGSCVFAVGSGLDALHLSRGVRSLFCVWVTPYELVGPFRVVGPFRALCIIQTHWKYPWEVFYCLLSKFGRITRPTCRDDDTYIRGLL</sequence>
<accession>A0AA38N0M5</accession>
<keyword evidence="3" id="KW-1185">Reference proteome</keyword>
<dbReference type="AlphaFoldDB" id="A0AA38N0M5"/>
<evidence type="ECO:0000313" key="2">
    <source>
        <dbReference type="EMBL" id="KAJ3731658.1"/>
    </source>
</evidence>